<dbReference type="Proteomes" id="UP000827872">
    <property type="component" value="Linkage Group LG03"/>
</dbReference>
<proteinExistence type="predicted"/>
<reference evidence="1" key="1">
    <citation type="submission" date="2021-08" db="EMBL/GenBank/DDBJ databases">
        <title>The first chromosome-level gecko genome reveals the dynamic sex chromosomes of Neotropical dwarf geckos (Sphaerodactylidae: Sphaerodactylus).</title>
        <authorList>
            <person name="Pinto B.J."/>
            <person name="Keating S.E."/>
            <person name="Gamble T."/>
        </authorList>
    </citation>
    <scope>NUCLEOTIDE SEQUENCE</scope>
    <source>
        <strain evidence="1">TG3544</strain>
    </source>
</reference>
<gene>
    <name evidence="1" type="ORF">K3G42_033060</name>
</gene>
<comment type="caution">
    <text evidence="1">The sequence shown here is derived from an EMBL/GenBank/DDBJ whole genome shotgun (WGS) entry which is preliminary data.</text>
</comment>
<organism evidence="1 2">
    <name type="scientific">Sphaerodactylus townsendi</name>
    <dbReference type="NCBI Taxonomy" id="933632"/>
    <lineage>
        <taxon>Eukaryota</taxon>
        <taxon>Metazoa</taxon>
        <taxon>Chordata</taxon>
        <taxon>Craniata</taxon>
        <taxon>Vertebrata</taxon>
        <taxon>Euteleostomi</taxon>
        <taxon>Lepidosauria</taxon>
        <taxon>Squamata</taxon>
        <taxon>Bifurcata</taxon>
        <taxon>Gekkota</taxon>
        <taxon>Sphaerodactylidae</taxon>
        <taxon>Sphaerodactylus</taxon>
    </lineage>
</organism>
<sequence>MEKQAPQSLAPGGLEGTRRDNFVIQTGIRELPHWVVARQEGVPHRLESQWQDFLRTIQSPSVGWGSPQLPELASWDDLLHFERVFGACHWPRGERVARLMPAFKSAIGCRRQRPAGREVRKQDNRSTNCLGTEIANETGRSLEHPEMKEEEVTAAPEGTQRKEKSHLCIECGRKKLHRPIRPGKTPECSTSGEKEPLPVCRSLGGKSFQSQLSHLTRYQKGKSILGKTSHLCSECGDTFSQRAYLVSHQRSHYLESSRTAVVSASVRNSQLISPSSRILRKWKPMAGLETR</sequence>
<keyword evidence="2" id="KW-1185">Reference proteome</keyword>
<protein>
    <submittedName>
        <fullName evidence="1">Uncharacterized protein</fullName>
    </submittedName>
</protein>
<evidence type="ECO:0000313" key="1">
    <source>
        <dbReference type="EMBL" id="KAH7994048.1"/>
    </source>
</evidence>
<name>A0ACB8ENH2_9SAUR</name>
<dbReference type="EMBL" id="CM037616">
    <property type="protein sequence ID" value="KAH7994048.1"/>
    <property type="molecule type" value="Genomic_DNA"/>
</dbReference>
<accession>A0ACB8ENH2</accession>
<evidence type="ECO:0000313" key="2">
    <source>
        <dbReference type="Proteomes" id="UP000827872"/>
    </source>
</evidence>